<reference evidence="2" key="1">
    <citation type="submission" date="2020-08" db="EMBL/GenBank/DDBJ databases">
        <authorList>
            <person name="Uke A."/>
            <person name="Chhe C."/>
            <person name="Baramee S."/>
            <person name="Kosugi A."/>
        </authorList>
    </citation>
    <scope>NUCLEOTIDE SEQUENCE</scope>
    <source>
        <strain evidence="2">DA-C8</strain>
    </source>
</reference>
<keyword evidence="1" id="KW-0812">Transmembrane</keyword>
<dbReference type="Proteomes" id="UP000654993">
    <property type="component" value="Unassembled WGS sequence"/>
</dbReference>
<organism evidence="2 3">
    <name type="scientific">Insulibacter thermoxylanivorax</name>
    <dbReference type="NCBI Taxonomy" id="2749268"/>
    <lineage>
        <taxon>Bacteria</taxon>
        <taxon>Bacillati</taxon>
        <taxon>Bacillota</taxon>
        <taxon>Bacilli</taxon>
        <taxon>Bacillales</taxon>
        <taxon>Paenibacillaceae</taxon>
        <taxon>Insulibacter</taxon>
    </lineage>
</organism>
<reference evidence="2" key="2">
    <citation type="journal article" date="2021" name="Data Brief">
        <title>Draft genome sequence data of the facultative, thermophilic, xylanolytic bacterium Paenibacillus sp. strain DA-C8.</title>
        <authorList>
            <person name="Chhe C."/>
            <person name="Uke A."/>
            <person name="Baramee S."/>
            <person name="Ungkulpasvich U."/>
            <person name="Tachaapaikoon C."/>
            <person name="Pason P."/>
            <person name="Waeonukul R."/>
            <person name="Ratanakhanokchai K."/>
            <person name="Kosugi A."/>
        </authorList>
    </citation>
    <scope>NUCLEOTIDE SEQUENCE</scope>
    <source>
        <strain evidence="2">DA-C8</strain>
    </source>
</reference>
<feature type="transmembrane region" description="Helical" evidence="1">
    <location>
        <begin position="16"/>
        <end position="41"/>
    </location>
</feature>
<evidence type="ECO:0000313" key="2">
    <source>
        <dbReference type="EMBL" id="GFR39226.1"/>
    </source>
</evidence>
<gene>
    <name evidence="2" type="ORF">PRECH8_25220</name>
</gene>
<dbReference type="RefSeq" id="WP_276569117.1">
    <property type="nucleotide sequence ID" value="NZ_BMAQ01000039.1"/>
</dbReference>
<accession>A0A916QIL9</accession>
<dbReference type="EMBL" id="BMAQ01000039">
    <property type="protein sequence ID" value="GFR39226.1"/>
    <property type="molecule type" value="Genomic_DNA"/>
</dbReference>
<name>A0A916QIL9_9BACL</name>
<dbReference type="AlphaFoldDB" id="A0A916QIL9"/>
<evidence type="ECO:0000256" key="1">
    <source>
        <dbReference type="SAM" id="Phobius"/>
    </source>
</evidence>
<protein>
    <submittedName>
        <fullName evidence="2">Uncharacterized protein</fullName>
    </submittedName>
</protein>
<sequence>MEEIIAAEIARWIPDLIAYIFSNILTLTILAAAIALIVVIWQR</sequence>
<proteinExistence type="predicted"/>
<keyword evidence="3" id="KW-1185">Reference proteome</keyword>
<comment type="caution">
    <text evidence="2">The sequence shown here is derived from an EMBL/GenBank/DDBJ whole genome shotgun (WGS) entry which is preliminary data.</text>
</comment>
<keyword evidence="1" id="KW-1133">Transmembrane helix</keyword>
<evidence type="ECO:0000313" key="3">
    <source>
        <dbReference type="Proteomes" id="UP000654993"/>
    </source>
</evidence>
<keyword evidence="1" id="KW-0472">Membrane</keyword>